<gene>
    <name evidence="2" type="ORF">KFE25_008463</name>
</gene>
<accession>A0A8J5X1X5</accession>
<sequence length="128" mass="14360">MRETVLSLFRRLWRRVGSLPAERRAAALAELRQGFRANIHASDPVEVAKLVQRASSKLAFLRMVTPTPRGEMGAGTGIYVMRDGQLRQGRADAVSAARHSAYDATNIDPDALARHRRLVERQHFGRRS</sequence>
<organism evidence="2 3">
    <name type="scientific">Diacronema lutheri</name>
    <name type="common">Unicellular marine alga</name>
    <name type="synonym">Monochrysis lutheri</name>
    <dbReference type="NCBI Taxonomy" id="2081491"/>
    <lineage>
        <taxon>Eukaryota</taxon>
        <taxon>Haptista</taxon>
        <taxon>Haptophyta</taxon>
        <taxon>Pavlovophyceae</taxon>
        <taxon>Pavlovales</taxon>
        <taxon>Pavlovaceae</taxon>
        <taxon>Diacronema</taxon>
    </lineage>
</organism>
<dbReference type="InterPro" id="IPR008011">
    <property type="entry name" value="Complex1_LYR_dom"/>
</dbReference>
<comment type="caution">
    <text evidence="2">The sequence shown here is derived from an EMBL/GenBank/DDBJ whole genome shotgun (WGS) entry which is preliminary data.</text>
</comment>
<evidence type="ECO:0000259" key="1">
    <source>
        <dbReference type="Pfam" id="PF05347"/>
    </source>
</evidence>
<dbReference type="OMA" id="QHFMDRK"/>
<dbReference type="Pfam" id="PF05347">
    <property type="entry name" value="Complex1_LYR"/>
    <property type="match status" value="1"/>
</dbReference>
<protein>
    <recommendedName>
        <fullName evidence="1">Complex 1 LYR protein domain-containing protein</fullName>
    </recommendedName>
</protein>
<evidence type="ECO:0000313" key="3">
    <source>
        <dbReference type="Proteomes" id="UP000751190"/>
    </source>
</evidence>
<evidence type="ECO:0000313" key="2">
    <source>
        <dbReference type="EMBL" id="KAG8458666.1"/>
    </source>
</evidence>
<dbReference type="AlphaFoldDB" id="A0A8J5X1X5"/>
<keyword evidence="3" id="KW-1185">Reference proteome</keyword>
<dbReference type="OrthoDB" id="525068at2759"/>
<feature type="domain" description="Complex 1 LYR protein" evidence="1">
    <location>
        <begin position="4"/>
        <end position="58"/>
    </location>
</feature>
<dbReference type="Proteomes" id="UP000751190">
    <property type="component" value="Unassembled WGS sequence"/>
</dbReference>
<dbReference type="EMBL" id="JAGTXO010000049">
    <property type="protein sequence ID" value="KAG8458666.1"/>
    <property type="molecule type" value="Genomic_DNA"/>
</dbReference>
<reference evidence="2" key="1">
    <citation type="submission" date="2021-05" db="EMBL/GenBank/DDBJ databases">
        <title>The genome of the haptophyte Pavlova lutheri (Diacronema luteri, Pavlovales) - a model for lipid biosynthesis in eukaryotic algae.</title>
        <authorList>
            <person name="Hulatt C.J."/>
            <person name="Posewitz M.C."/>
        </authorList>
    </citation>
    <scope>NUCLEOTIDE SEQUENCE</scope>
    <source>
        <strain evidence="2">NIVA-4/92</strain>
    </source>
</reference>
<name>A0A8J5X1X5_DIALT</name>
<proteinExistence type="predicted"/>